<evidence type="ECO:0000256" key="11">
    <source>
        <dbReference type="ARBA" id="ARBA00023002"/>
    </source>
</evidence>
<comment type="pathway">
    <text evidence="16">Amino-acid biosynthesis; L-glutamate biosynthesis via GLT pathway; L-glutamate from 2-oxoglutarate and L-glutamine (ferredoxin route): step 1/1.</text>
</comment>
<dbReference type="EC" id="1.4.7.1" evidence="17"/>
<comment type="pathway">
    <text evidence="3">Energy metabolism; nitrogen metabolism.</text>
</comment>
<dbReference type="InterPro" id="IPR029055">
    <property type="entry name" value="Ntn_hydrolases_N"/>
</dbReference>
<keyword evidence="11" id="KW-0560">Oxidoreductase</keyword>
<evidence type="ECO:0000256" key="7">
    <source>
        <dbReference type="ARBA" id="ARBA00022630"/>
    </source>
</evidence>
<accession>A0A7J7LD18</accession>
<keyword evidence="14" id="KW-0314">Glutamate biosynthesis</keyword>
<dbReference type="GO" id="GO:0046872">
    <property type="term" value="F:metal ion binding"/>
    <property type="evidence" value="ECO:0007669"/>
    <property type="project" value="UniProtKB-KW"/>
</dbReference>
<keyword evidence="9" id="KW-0479">Metal-binding</keyword>
<evidence type="ECO:0000259" key="18">
    <source>
        <dbReference type="PROSITE" id="PS51278"/>
    </source>
</evidence>
<dbReference type="GO" id="GO:0006537">
    <property type="term" value="P:glutamate biosynthetic process"/>
    <property type="evidence" value="ECO:0007669"/>
    <property type="project" value="UniProtKB-KW"/>
</dbReference>
<comment type="similarity">
    <text evidence="5">Belongs to the glutamate synthase family.</text>
</comment>
<dbReference type="PROSITE" id="PS51278">
    <property type="entry name" value="GATASE_TYPE_2"/>
    <property type="match status" value="1"/>
</dbReference>
<dbReference type="GO" id="GO:0016041">
    <property type="term" value="F:glutamate synthase (ferredoxin) activity"/>
    <property type="evidence" value="ECO:0007669"/>
    <property type="project" value="UniProtKB-EC"/>
</dbReference>
<evidence type="ECO:0000256" key="6">
    <source>
        <dbReference type="ARBA" id="ARBA00022605"/>
    </source>
</evidence>
<evidence type="ECO:0000256" key="8">
    <source>
        <dbReference type="ARBA" id="ARBA00022643"/>
    </source>
</evidence>
<dbReference type="AlphaFoldDB" id="A0A7J7LD18"/>
<dbReference type="GO" id="GO:0051538">
    <property type="term" value="F:3 iron, 4 sulfur cluster binding"/>
    <property type="evidence" value="ECO:0007669"/>
    <property type="project" value="UniProtKB-KW"/>
</dbReference>
<dbReference type="Gene3D" id="3.60.20.10">
    <property type="entry name" value="Glutamine Phosphoribosylpyrophosphate, subunit 1, domain 1"/>
    <property type="match status" value="1"/>
</dbReference>
<evidence type="ECO:0000313" key="19">
    <source>
        <dbReference type="EMBL" id="KAF6140442.1"/>
    </source>
</evidence>
<keyword evidence="10" id="KW-0315">Glutamine amidotransferase</keyword>
<reference evidence="19 20" key="1">
    <citation type="journal article" date="2020" name="IScience">
        <title>Genome Sequencing of the Endangered Kingdonia uniflora (Circaeasteraceae, Ranunculales) Reveals Potential Mechanisms of Evolutionary Specialization.</title>
        <authorList>
            <person name="Sun Y."/>
            <person name="Deng T."/>
            <person name="Zhang A."/>
            <person name="Moore M.J."/>
            <person name="Landis J.B."/>
            <person name="Lin N."/>
            <person name="Zhang H."/>
            <person name="Zhang X."/>
            <person name="Huang J."/>
            <person name="Zhang X."/>
            <person name="Sun H."/>
            <person name="Wang H."/>
        </authorList>
    </citation>
    <scope>NUCLEOTIDE SEQUENCE [LARGE SCALE GENOMIC DNA]</scope>
    <source>
        <strain evidence="19">TB1705</strain>
        <tissue evidence="19">Leaf</tissue>
    </source>
</reference>
<keyword evidence="20" id="KW-1185">Reference proteome</keyword>
<dbReference type="PANTHER" id="PTHR11938:SF133">
    <property type="entry name" value="GLUTAMATE SYNTHASE (NADH)"/>
    <property type="match status" value="1"/>
</dbReference>
<keyword evidence="12" id="KW-0408">Iron</keyword>
<evidence type="ECO:0000256" key="5">
    <source>
        <dbReference type="ARBA" id="ARBA00009716"/>
    </source>
</evidence>
<dbReference type="EMBL" id="JACGCM010002375">
    <property type="protein sequence ID" value="KAF6140442.1"/>
    <property type="molecule type" value="Genomic_DNA"/>
</dbReference>
<organism evidence="19 20">
    <name type="scientific">Kingdonia uniflora</name>
    <dbReference type="NCBI Taxonomy" id="39325"/>
    <lineage>
        <taxon>Eukaryota</taxon>
        <taxon>Viridiplantae</taxon>
        <taxon>Streptophyta</taxon>
        <taxon>Embryophyta</taxon>
        <taxon>Tracheophyta</taxon>
        <taxon>Spermatophyta</taxon>
        <taxon>Magnoliopsida</taxon>
        <taxon>Ranunculales</taxon>
        <taxon>Circaeasteraceae</taxon>
        <taxon>Kingdonia</taxon>
    </lineage>
</organism>
<evidence type="ECO:0000256" key="15">
    <source>
        <dbReference type="ARBA" id="ARBA00023291"/>
    </source>
</evidence>
<dbReference type="InterPro" id="IPR017932">
    <property type="entry name" value="GATase_2_dom"/>
</dbReference>
<sequence>MATIHSSMFPIKHHHHHLLYSNGVFVVPTCPSSSSVIGANRGLFFGDSFGLCVKSKRTRRRIRAGSSVRAPLGKNWVSVKAALHLEGKNVTKKKSSNPKAANLEDIISERGACGVGFIANLENKATHGIIKDALTALGCMEHRGGCGADNDSGDGSGMMTSIPWDLYNDWANKEGLPSFDKSHTGVGMVFLPKDVDSMEEAKQVIINTLRQEGLEVIGWRLVPVNTSIVGYYAKETMPNIQQVFVKVLKEENIADIERELYICRKIIEREARLEKWGEELYFCSLSNQTIVYKGMLRSEVLGKFYYDLQSDLYKSPFAIYHRRYSTNTSPRWRLAQPMRFLGHNGEINTIQGNLNWMQSRETSLKSPVWRGRENEITPYGNTSASDSANLDSASELLIRSGRSPEEALMILVPEAYKNHPTLMLKYPEVVDFYDYYKGQMEAWDGPALLLFR</sequence>
<dbReference type="PANTHER" id="PTHR11938">
    <property type="entry name" value="FAD NADPH DEHYDROGENASE/OXIDOREDUCTASE"/>
    <property type="match status" value="1"/>
</dbReference>
<evidence type="ECO:0000256" key="2">
    <source>
        <dbReference type="ARBA" id="ARBA00001927"/>
    </source>
</evidence>
<evidence type="ECO:0000256" key="1">
    <source>
        <dbReference type="ARBA" id="ARBA00001917"/>
    </source>
</evidence>
<evidence type="ECO:0000256" key="14">
    <source>
        <dbReference type="ARBA" id="ARBA00023164"/>
    </source>
</evidence>
<evidence type="ECO:0000256" key="3">
    <source>
        <dbReference type="ARBA" id="ARBA00004802"/>
    </source>
</evidence>
<dbReference type="Proteomes" id="UP000541444">
    <property type="component" value="Unassembled WGS sequence"/>
</dbReference>
<comment type="cofactor">
    <cofactor evidence="1">
        <name>FMN</name>
        <dbReference type="ChEBI" id="CHEBI:58210"/>
    </cofactor>
</comment>
<keyword evidence="7" id="KW-0285">Flavoprotein</keyword>
<proteinExistence type="inferred from homology"/>
<comment type="caution">
    <text evidence="19">The sequence shown here is derived from an EMBL/GenBank/DDBJ whole genome shotgun (WGS) entry which is preliminary data.</text>
</comment>
<dbReference type="OrthoDB" id="4327079at2759"/>
<keyword evidence="15" id="KW-0003">3Fe-4S</keyword>
<evidence type="ECO:0000313" key="20">
    <source>
        <dbReference type="Proteomes" id="UP000541444"/>
    </source>
</evidence>
<protein>
    <recommendedName>
        <fullName evidence="17">glutamate synthase (ferredoxin)</fullName>
        <ecNumber evidence="17">1.4.7.1</ecNumber>
    </recommendedName>
</protein>
<dbReference type="CDD" id="cd00713">
    <property type="entry name" value="GltS"/>
    <property type="match status" value="1"/>
</dbReference>
<dbReference type="InterPro" id="IPR050711">
    <property type="entry name" value="ET-N_metabolism_enzyme"/>
</dbReference>
<dbReference type="GO" id="GO:0019676">
    <property type="term" value="P:ammonia assimilation cycle"/>
    <property type="evidence" value="ECO:0007669"/>
    <property type="project" value="TreeGrafter"/>
</dbReference>
<comment type="pathway">
    <text evidence="4">Nitrogen metabolism.</text>
</comment>
<evidence type="ECO:0000256" key="12">
    <source>
        <dbReference type="ARBA" id="ARBA00023004"/>
    </source>
</evidence>
<evidence type="ECO:0000256" key="4">
    <source>
        <dbReference type="ARBA" id="ARBA00004909"/>
    </source>
</evidence>
<comment type="cofactor">
    <cofactor evidence="2">
        <name>[3Fe-4S] cluster</name>
        <dbReference type="ChEBI" id="CHEBI:21137"/>
    </cofactor>
</comment>
<keyword evidence="13" id="KW-0411">Iron-sulfur</keyword>
<evidence type="ECO:0000256" key="17">
    <source>
        <dbReference type="ARBA" id="ARBA00039085"/>
    </source>
</evidence>
<dbReference type="SUPFAM" id="SSF56235">
    <property type="entry name" value="N-terminal nucleophile aminohydrolases (Ntn hydrolases)"/>
    <property type="match status" value="1"/>
</dbReference>
<name>A0A7J7LD18_9MAGN</name>
<gene>
    <name evidence="19" type="ORF">GIB67_030523</name>
</gene>
<evidence type="ECO:0000256" key="9">
    <source>
        <dbReference type="ARBA" id="ARBA00022723"/>
    </source>
</evidence>
<evidence type="ECO:0000256" key="10">
    <source>
        <dbReference type="ARBA" id="ARBA00022962"/>
    </source>
</evidence>
<dbReference type="Pfam" id="PF00310">
    <property type="entry name" value="GATase_2"/>
    <property type="match status" value="1"/>
</dbReference>
<keyword evidence="8" id="KW-0288">FMN</keyword>
<evidence type="ECO:0000256" key="16">
    <source>
        <dbReference type="ARBA" id="ARBA00037928"/>
    </source>
</evidence>
<feature type="domain" description="Glutamine amidotransferase type-2" evidence="18">
    <location>
        <begin position="113"/>
        <end position="452"/>
    </location>
</feature>
<evidence type="ECO:0000256" key="13">
    <source>
        <dbReference type="ARBA" id="ARBA00023014"/>
    </source>
</evidence>
<keyword evidence="6" id="KW-0028">Amino-acid biosynthesis</keyword>